<dbReference type="Proteomes" id="UP001140206">
    <property type="component" value="Chromosome 3"/>
</dbReference>
<feature type="chain" id="PRO_5043384139" description="non-specific serine/threonine protein kinase" evidence="20">
    <location>
        <begin position="27"/>
        <end position="696"/>
    </location>
</feature>
<evidence type="ECO:0000256" key="11">
    <source>
        <dbReference type="ARBA" id="ARBA00022741"/>
    </source>
</evidence>
<comment type="subcellular location">
    <subcellularLocation>
        <location evidence="1">Cell membrane</location>
        <topology evidence="1">Single-pass type I membrane protein</topology>
    </subcellularLocation>
</comment>
<dbReference type="InterPro" id="IPR013320">
    <property type="entry name" value="ConA-like_dom_sf"/>
</dbReference>
<dbReference type="CDD" id="cd06899">
    <property type="entry name" value="lectin_legume_LecRK_Arcelin_ConA"/>
    <property type="match status" value="1"/>
</dbReference>
<sequence length="696" mass="76913">MTIHPLSSRNLVLFVLLIYLFSLVVPHVGSVSFNFNFSDTNTGTKNITFKGDAFYNKDLISLTKDSRGTNIQNSTGQATYNQPVFLWDENTGEVTNFTTQFSFLINPTSTSTGDGMAFFLSQYPPQIPPNSNIYGKYLGLFNSTTAMNASMNQIIAVEFDTFLNTIDPNSTGSTPCHIGIDIKTINSTSYRFIENCLFVGSIMTAQVEYNSKLKLLSLLLWNNTNPETNFSLNATVDIKNILPSTSAVGFSAATGGSVELHQIFSWSFNSTLAMKQNPSSSPPAKDKNTISVPTIIGIVACTFVMLSLVGIFICYSRRKRLITSTGEIEVIGDETIDYEFEKGRGPRRFPYSDLADATNDFSENNKLGEGGFGSVYGGVLKDENVNVAVKRVSKESKQGKKEYISEVKIISQLRHRNLVQLIGWCHDHGEFLLVYELMHNGSLDKHLYNKEYPLAWPIRHNIALGLGSALLYLHEEWQQCVVHRDVKPSNIMLDSSFNAKLGDFGLARLTNHDQDLETTIVAGTKGYMAPECALGTANPSTQSDMFSLGIVLLEITCGRRPIVPQHDQKKVSLVEWVWGLYGKNALVEAVDSRLNGDFNRDEAECFMVVGLWCAHPEKSLRPSIKQAMSVLQFQAPLPILPPKMPVPIYAIPADPYMQLYTSSDATSSSVAAASIKSAPAIPSDSSWLLKQEANTF</sequence>
<reference evidence="22" key="1">
    <citation type="submission" date="2022-08" db="EMBL/GenBank/DDBJ databases">
        <authorList>
            <person name="Marques A."/>
        </authorList>
    </citation>
    <scope>NUCLEOTIDE SEQUENCE</scope>
    <source>
        <strain evidence="22">RhyPub2mFocal</strain>
        <tissue evidence="22">Leaves</tissue>
    </source>
</reference>
<evidence type="ECO:0000313" key="22">
    <source>
        <dbReference type="EMBL" id="KAJ4775369.1"/>
    </source>
</evidence>
<evidence type="ECO:0000256" key="15">
    <source>
        <dbReference type="ARBA" id="ARBA00023136"/>
    </source>
</evidence>
<evidence type="ECO:0000256" key="18">
    <source>
        <dbReference type="PROSITE-ProRule" id="PRU10141"/>
    </source>
</evidence>
<dbReference type="FunFam" id="1.10.510.10:FF:000240">
    <property type="entry name" value="Lectin-domain containing receptor kinase A4.3"/>
    <property type="match status" value="1"/>
</dbReference>
<keyword evidence="15 19" id="KW-0472">Membrane</keyword>
<evidence type="ECO:0000256" key="2">
    <source>
        <dbReference type="ARBA" id="ARBA00008536"/>
    </source>
</evidence>
<dbReference type="InterPro" id="IPR017441">
    <property type="entry name" value="Protein_kinase_ATP_BS"/>
</dbReference>
<evidence type="ECO:0000256" key="7">
    <source>
        <dbReference type="ARBA" id="ARBA00022679"/>
    </source>
</evidence>
<keyword evidence="7" id="KW-0808">Transferase</keyword>
<accession>A0AAV8E547</accession>
<dbReference type="PROSITE" id="PS00108">
    <property type="entry name" value="PROTEIN_KINASE_ST"/>
    <property type="match status" value="1"/>
</dbReference>
<dbReference type="SUPFAM" id="SSF49899">
    <property type="entry name" value="Concanavalin A-like lectins/glucanases"/>
    <property type="match status" value="1"/>
</dbReference>
<name>A0AAV8E547_9POAL</name>
<dbReference type="InterPro" id="IPR008271">
    <property type="entry name" value="Ser/Thr_kinase_AS"/>
</dbReference>
<dbReference type="InterPro" id="IPR011009">
    <property type="entry name" value="Kinase-like_dom_sf"/>
</dbReference>
<evidence type="ECO:0000256" key="19">
    <source>
        <dbReference type="SAM" id="Phobius"/>
    </source>
</evidence>
<keyword evidence="14 19" id="KW-1133">Transmembrane helix</keyword>
<dbReference type="PROSITE" id="PS00307">
    <property type="entry name" value="LECTIN_LEGUME_BETA"/>
    <property type="match status" value="1"/>
</dbReference>
<evidence type="ECO:0000256" key="5">
    <source>
        <dbReference type="ARBA" id="ARBA00022475"/>
    </source>
</evidence>
<evidence type="ECO:0000256" key="10">
    <source>
        <dbReference type="ARBA" id="ARBA00022734"/>
    </source>
</evidence>
<evidence type="ECO:0000256" key="3">
    <source>
        <dbReference type="ARBA" id="ARBA00010217"/>
    </source>
</evidence>
<comment type="similarity">
    <text evidence="3">In the C-terminal section; belongs to the protein kinase superfamily. Ser/Thr protein kinase family.</text>
</comment>
<dbReference type="InterPro" id="IPR050528">
    <property type="entry name" value="L-type_Lectin-RKs"/>
</dbReference>
<feature type="binding site" evidence="18">
    <location>
        <position position="390"/>
    </location>
    <ligand>
        <name>ATP</name>
        <dbReference type="ChEBI" id="CHEBI:30616"/>
    </ligand>
</feature>
<evidence type="ECO:0000313" key="23">
    <source>
        <dbReference type="Proteomes" id="UP001140206"/>
    </source>
</evidence>
<dbReference type="Pfam" id="PF00139">
    <property type="entry name" value="Lectin_legB"/>
    <property type="match status" value="1"/>
</dbReference>
<evidence type="ECO:0000256" key="6">
    <source>
        <dbReference type="ARBA" id="ARBA00022527"/>
    </source>
</evidence>
<dbReference type="AlphaFoldDB" id="A0AAV8E547"/>
<keyword evidence="13 18" id="KW-0067">ATP-binding</keyword>
<evidence type="ECO:0000256" key="12">
    <source>
        <dbReference type="ARBA" id="ARBA00022777"/>
    </source>
</evidence>
<keyword evidence="16 22" id="KW-0675">Receptor</keyword>
<keyword evidence="12 22" id="KW-0418">Kinase</keyword>
<dbReference type="SMART" id="SM00220">
    <property type="entry name" value="S_TKc"/>
    <property type="match status" value="1"/>
</dbReference>
<keyword evidence="5" id="KW-1003">Cell membrane</keyword>
<evidence type="ECO:0000256" key="9">
    <source>
        <dbReference type="ARBA" id="ARBA00022729"/>
    </source>
</evidence>
<dbReference type="GO" id="GO:0002229">
    <property type="term" value="P:defense response to oomycetes"/>
    <property type="evidence" value="ECO:0007669"/>
    <property type="project" value="UniProtKB-ARBA"/>
</dbReference>
<dbReference type="GO" id="GO:0005886">
    <property type="term" value="C:plasma membrane"/>
    <property type="evidence" value="ECO:0007669"/>
    <property type="project" value="UniProtKB-SubCell"/>
</dbReference>
<evidence type="ECO:0000256" key="1">
    <source>
        <dbReference type="ARBA" id="ARBA00004251"/>
    </source>
</evidence>
<dbReference type="InterPro" id="IPR000719">
    <property type="entry name" value="Prot_kinase_dom"/>
</dbReference>
<dbReference type="Pfam" id="PF00069">
    <property type="entry name" value="Pkinase"/>
    <property type="match status" value="1"/>
</dbReference>
<keyword evidence="9 20" id="KW-0732">Signal</keyword>
<dbReference type="GO" id="GO:0005524">
    <property type="term" value="F:ATP binding"/>
    <property type="evidence" value="ECO:0007669"/>
    <property type="project" value="UniProtKB-UniRule"/>
</dbReference>
<dbReference type="CDD" id="cd14066">
    <property type="entry name" value="STKc_IRAK"/>
    <property type="match status" value="1"/>
</dbReference>
<dbReference type="PROSITE" id="PS00107">
    <property type="entry name" value="PROTEIN_KINASE_ATP"/>
    <property type="match status" value="1"/>
</dbReference>
<evidence type="ECO:0000256" key="4">
    <source>
        <dbReference type="ARBA" id="ARBA00012513"/>
    </source>
</evidence>
<evidence type="ECO:0000256" key="8">
    <source>
        <dbReference type="ARBA" id="ARBA00022692"/>
    </source>
</evidence>
<keyword evidence="17" id="KW-0325">Glycoprotein</keyword>
<dbReference type="Gene3D" id="1.10.510.10">
    <property type="entry name" value="Transferase(Phosphotransferase) domain 1"/>
    <property type="match status" value="1"/>
</dbReference>
<evidence type="ECO:0000256" key="20">
    <source>
        <dbReference type="SAM" id="SignalP"/>
    </source>
</evidence>
<dbReference type="FunFam" id="3.30.200.20:FF:000168">
    <property type="entry name" value="L-type lectin-domain containing receptor kinase IX.1"/>
    <property type="match status" value="1"/>
</dbReference>
<keyword evidence="8 19" id="KW-0812">Transmembrane</keyword>
<feature type="domain" description="Protein kinase" evidence="21">
    <location>
        <begin position="361"/>
        <end position="640"/>
    </location>
</feature>
<keyword evidence="11 18" id="KW-0547">Nucleotide-binding</keyword>
<organism evidence="22 23">
    <name type="scientific">Rhynchospora pubera</name>
    <dbReference type="NCBI Taxonomy" id="906938"/>
    <lineage>
        <taxon>Eukaryota</taxon>
        <taxon>Viridiplantae</taxon>
        <taxon>Streptophyta</taxon>
        <taxon>Embryophyta</taxon>
        <taxon>Tracheophyta</taxon>
        <taxon>Spermatophyta</taxon>
        <taxon>Magnoliopsida</taxon>
        <taxon>Liliopsida</taxon>
        <taxon>Poales</taxon>
        <taxon>Cyperaceae</taxon>
        <taxon>Cyperoideae</taxon>
        <taxon>Rhynchosporeae</taxon>
        <taxon>Rhynchospora</taxon>
    </lineage>
</organism>
<dbReference type="Gene3D" id="2.60.120.200">
    <property type="match status" value="1"/>
</dbReference>
<evidence type="ECO:0000256" key="17">
    <source>
        <dbReference type="ARBA" id="ARBA00023180"/>
    </source>
</evidence>
<dbReference type="PROSITE" id="PS50011">
    <property type="entry name" value="PROTEIN_KINASE_DOM"/>
    <property type="match status" value="1"/>
</dbReference>
<dbReference type="InterPro" id="IPR019825">
    <property type="entry name" value="Lectin_legB_Mn/Ca_BS"/>
</dbReference>
<evidence type="ECO:0000259" key="21">
    <source>
        <dbReference type="PROSITE" id="PS50011"/>
    </source>
</evidence>
<comment type="similarity">
    <text evidence="2">In the N-terminal section; belongs to the leguminous lectin family.</text>
</comment>
<evidence type="ECO:0000256" key="14">
    <source>
        <dbReference type="ARBA" id="ARBA00022989"/>
    </source>
</evidence>
<feature type="transmembrane region" description="Helical" evidence="19">
    <location>
        <begin position="290"/>
        <end position="315"/>
    </location>
</feature>
<protein>
    <recommendedName>
        <fullName evidence="4">non-specific serine/threonine protein kinase</fullName>
        <ecNumber evidence="4">2.7.11.1</ecNumber>
    </recommendedName>
</protein>
<dbReference type="SUPFAM" id="SSF56112">
    <property type="entry name" value="Protein kinase-like (PK-like)"/>
    <property type="match status" value="1"/>
</dbReference>
<gene>
    <name evidence="22" type="ORF">LUZ62_059626</name>
</gene>
<dbReference type="PANTHER" id="PTHR27007">
    <property type="match status" value="1"/>
</dbReference>
<comment type="caution">
    <text evidence="22">The sequence shown here is derived from an EMBL/GenBank/DDBJ whole genome shotgun (WGS) entry which is preliminary data.</text>
</comment>
<dbReference type="GO" id="GO:0004674">
    <property type="term" value="F:protein serine/threonine kinase activity"/>
    <property type="evidence" value="ECO:0007669"/>
    <property type="project" value="UniProtKB-KW"/>
</dbReference>
<keyword evidence="6" id="KW-0723">Serine/threonine-protein kinase</keyword>
<feature type="signal peptide" evidence="20">
    <location>
        <begin position="1"/>
        <end position="26"/>
    </location>
</feature>
<dbReference type="Gene3D" id="3.30.200.20">
    <property type="entry name" value="Phosphorylase Kinase, domain 1"/>
    <property type="match status" value="1"/>
</dbReference>
<keyword evidence="23" id="KW-1185">Reference proteome</keyword>
<evidence type="ECO:0000256" key="16">
    <source>
        <dbReference type="ARBA" id="ARBA00023170"/>
    </source>
</evidence>
<dbReference type="GO" id="GO:0030246">
    <property type="term" value="F:carbohydrate binding"/>
    <property type="evidence" value="ECO:0007669"/>
    <property type="project" value="UniProtKB-KW"/>
</dbReference>
<dbReference type="EMBL" id="JAMFTS010000003">
    <property type="protein sequence ID" value="KAJ4775369.1"/>
    <property type="molecule type" value="Genomic_DNA"/>
</dbReference>
<dbReference type="InterPro" id="IPR001220">
    <property type="entry name" value="Legume_lectin_dom"/>
</dbReference>
<dbReference type="EC" id="2.7.11.1" evidence="4"/>
<evidence type="ECO:0000256" key="13">
    <source>
        <dbReference type="ARBA" id="ARBA00022840"/>
    </source>
</evidence>
<proteinExistence type="inferred from homology"/>
<keyword evidence="10" id="KW-0430">Lectin</keyword>